<reference evidence="3" key="1">
    <citation type="journal article" date="2020" name="G3 (Bethesda)">
        <title>High-Quality Assemblies for Three Invasive Social Wasps from the &lt;i&gt;Vespula&lt;/i&gt; Genus.</title>
        <authorList>
            <person name="Harrop T.W.R."/>
            <person name="Guhlin J."/>
            <person name="McLaughlin G.M."/>
            <person name="Permina E."/>
            <person name="Stockwell P."/>
            <person name="Gilligan J."/>
            <person name="Le Lec M.F."/>
            <person name="Gruber M.A.M."/>
            <person name="Quinn O."/>
            <person name="Lovegrove M."/>
            <person name="Duncan E.J."/>
            <person name="Remnant E.J."/>
            <person name="Van Eeckhoven J."/>
            <person name="Graham B."/>
            <person name="Knapp R.A."/>
            <person name="Langford K.W."/>
            <person name="Kronenberg Z."/>
            <person name="Press M.O."/>
            <person name="Eacker S.M."/>
            <person name="Wilson-Rankin E.E."/>
            <person name="Purcell J."/>
            <person name="Lester P.J."/>
            <person name="Dearden P.K."/>
        </authorList>
    </citation>
    <scope>NUCLEOTIDE SEQUENCE</scope>
    <source>
        <strain evidence="3">Linc-1</strain>
    </source>
</reference>
<feature type="transmembrane region" description="Helical" evidence="2">
    <location>
        <begin position="12"/>
        <end position="32"/>
    </location>
</feature>
<comment type="caution">
    <text evidence="3">The sequence shown here is derived from an EMBL/GenBank/DDBJ whole genome shotgun (WGS) entry which is preliminary data.</text>
</comment>
<keyword evidence="4" id="KW-1185">Reference proteome</keyword>
<protein>
    <submittedName>
        <fullName evidence="3">Uncharacterized protein</fullName>
    </submittedName>
</protein>
<evidence type="ECO:0000313" key="4">
    <source>
        <dbReference type="Proteomes" id="UP000617340"/>
    </source>
</evidence>
<evidence type="ECO:0000313" key="3">
    <source>
        <dbReference type="EMBL" id="KAF7391561.1"/>
    </source>
</evidence>
<feature type="region of interest" description="Disordered" evidence="1">
    <location>
        <begin position="59"/>
        <end position="82"/>
    </location>
</feature>
<name>A0A834JU42_VESGE</name>
<proteinExistence type="predicted"/>
<evidence type="ECO:0000256" key="2">
    <source>
        <dbReference type="SAM" id="Phobius"/>
    </source>
</evidence>
<sequence>MLKEYSPIVQALLGTLFTWALTAAGAGLVVIIRGKQSFCGNHEYSALPVSLFRSPHRMLPPPSLTPTSTPTPTPTPSTLRMF</sequence>
<gene>
    <name evidence="3" type="ORF">HZH68_011104</name>
</gene>
<accession>A0A834JU42</accession>
<evidence type="ECO:0000256" key="1">
    <source>
        <dbReference type="SAM" id="MobiDB-lite"/>
    </source>
</evidence>
<keyword evidence="2" id="KW-1133">Transmembrane helix</keyword>
<dbReference type="Proteomes" id="UP000617340">
    <property type="component" value="Unassembled WGS sequence"/>
</dbReference>
<dbReference type="EMBL" id="JACSDZ010000011">
    <property type="protein sequence ID" value="KAF7391561.1"/>
    <property type="molecule type" value="Genomic_DNA"/>
</dbReference>
<keyword evidence="2" id="KW-0472">Membrane</keyword>
<keyword evidence="2" id="KW-0812">Transmembrane</keyword>
<feature type="compositionally biased region" description="Pro residues" evidence="1">
    <location>
        <begin position="59"/>
        <end position="75"/>
    </location>
</feature>
<dbReference type="AlphaFoldDB" id="A0A834JU42"/>
<organism evidence="3 4">
    <name type="scientific">Vespula germanica</name>
    <name type="common">German yellow jacket</name>
    <name type="synonym">Paravespula germanica</name>
    <dbReference type="NCBI Taxonomy" id="30212"/>
    <lineage>
        <taxon>Eukaryota</taxon>
        <taxon>Metazoa</taxon>
        <taxon>Ecdysozoa</taxon>
        <taxon>Arthropoda</taxon>
        <taxon>Hexapoda</taxon>
        <taxon>Insecta</taxon>
        <taxon>Pterygota</taxon>
        <taxon>Neoptera</taxon>
        <taxon>Endopterygota</taxon>
        <taxon>Hymenoptera</taxon>
        <taxon>Apocrita</taxon>
        <taxon>Aculeata</taxon>
        <taxon>Vespoidea</taxon>
        <taxon>Vespidae</taxon>
        <taxon>Vespinae</taxon>
        <taxon>Vespula</taxon>
    </lineage>
</organism>